<dbReference type="GO" id="GO:0006826">
    <property type="term" value="P:iron ion transport"/>
    <property type="evidence" value="ECO:0007669"/>
    <property type="project" value="InterPro"/>
</dbReference>
<keyword evidence="2 5" id="KW-0479">Metal-binding</keyword>
<dbReference type="PANTHER" id="PTHR11431:SF127">
    <property type="entry name" value="BACTERIAL NON-HEME FERRITIN"/>
    <property type="match status" value="1"/>
</dbReference>
<feature type="binding site" evidence="5">
    <location>
        <position position="18"/>
    </location>
    <ligand>
        <name>Fe cation</name>
        <dbReference type="ChEBI" id="CHEBI:24875"/>
        <label>1</label>
    </ligand>
</feature>
<keyword evidence="4 5" id="KW-0408">Iron</keyword>
<sequence>MAISDTMQKAFNDQFNAELQAALVYKQLGLELDRLSLVGMRDWMREQVDEEFGHAHAFSDHILARGGQVTISTLSVPELNIQSAKDAFQAALEHEKKVSGLIRDLAKTADAEGDLDSRQLIDRFLTEQIEEEDTVNEILDRLELVGDDGAGILRLDAELGQR</sequence>
<feature type="binding site" evidence="5">
    <location>
        <position position="95"/>
    </location>
    <ligand>
        <name>Fe cation</name>
        <dbReference type="ChEBI" id="CHEBI:24875"/>
        <label>1</label>
    </ligand>
</feature>
<dbReference type="KEGG" id="cpsk:Q0N40_07635"/>
<dbReference type="EMBL" id="CP137757">
    <property type="protein sequence ID" value="WPF24410.1"/>
    <property type="molecule type" value="Genomic_DNA"/>
</dbReference>
<dbReference type="AlphaFoldDB" id="A0AAU0PYJ6"/>
<evidence type="ECO:0000313" key="9">
    <source>
        <dbReference type="Proteomes" id="UP001174314"/>
    </source>
</evidence>
<evidence type="ECO:0000256" key="6">
    <source>
        <dbReference type="RuleBase" id="RU361145"/>
    </source>
</evidence>
<gene>
    <name evidence="8" type="ORF">Q0N40_07635</name>
</gene>
<feature type="binding site" evidence="5">
    <location>
        <position position="51"/>
    </location>
    <ligand>
        <name>Fe cation</name>
        <dbReference type="ChEBI" id="CHEBI:24875"/>
        <label>1</label>
    </ligand>
</feature>
<dbReference type="Gene3D" id="1.20.1260.10">
    <property type="match status" value="1"/>
</dbReference>
<dbReference type="CDD" id="cd01055">
    <property type="entry name" value="Nonheme_Ferritin"/>
    <property type="match status" value="1"/>
</dbReference>
<dbReference type="RefSeq" id="WP_041628867.1">
    <property type="nucleotide sequence ID" value="NZ_CP137757.1"/>
</dbReference>
<dbReference type="InterPro" id="IPR009040">
    <property type="entry name" value="Ferritin-like_diiron"/>
</dbReference>
<feature type="binding site" evidence="5">
    <location>
        <position position="128"/>
    </location>
    <ligand>
        <name>Fe cation</name>
        <dbReference type="ChEBI" id="CHEBI:24875"/>
        <label>1</label>
    </ligand>
</feature>
<dbReference type="GO" id="GO:0006879">
    <property type="term" value="P:intracellular iron ion homeostasis"/>
    <property type="evidence" value="ECO:0007669"/>
    <property type="project" value="UniProtKB-KW"/>
</dbReference>
<evidence type="ECO:0000256" key="2">
    <source>
        <dbReference type="ARBA" id="ARBA00022723"/>
    </source>
</evidence>
<dbReference type="GO" id="GO:0004322">
    <property type="term" value="F:ferroxidase activity"/>
    <property type="evidence" value="ECO:0007669"/>
    <property type="project" value="TreeGrafter"/>
</dbReference>
<dbReference type="SUPFAM" id="SSF47240">
    <property type="entry name" value="Ferritin-like"/>
    <property type="match status" value="1"/>
</dbReference>
<keyword evidence="9" id="KW-1185">Reference proteome</keyword>
<dbReference type="InterPro" id="IPR008331">
    <property type="entry name" value="Ferritin_DPS_dom"/>
</dbReference>
<dbReference type="GO" id="GO:0008199">
    <property type="term" value="F:ferric iron binding"/>
    <property type="evidence" value="ECO:0007669"/>
    <property type="project" value="InterPro"/>
</dbReference>
<feature type="domain" description="Ferritin-like diiron" evidence="7">
    <location>
        <begin position="1"/>
        <end position="146"/>
    </location>
</feature>
<protein>
    <recommendedName>
        <fullName evidence="6">Ferritin</fullName>
    </recommendedName>
</protein>
<feature type="binding site" evidence="5">
    <location>
        <position position="54"/>
    </location>
    <ligand>
        <name>Fe cation</name>
        <dbReference type="ChEBI" id="CHEBI:24875"/>
        <label>1</label>
    </ligand>
</feature>
<organism evidence="8 9">
    <name type="scientific">Corynebacterium pseudokroppenstedtii</name>
    <dbReference type="NCBI Taxonomy" id="2804917"/>
    <lineage>
        <taxon>Bacteria</taxon>
        <taxon>Bacillati</taxon>
        <taxon>Actinomycetota</taxon>
        <taxon>Actinomycetes</taxon>
        <taxon>Mycobacteriales</taxon>
        <taxon>Corynebacteriaceae</taxon>
        <taxon>Corynebacterium</taxon>
    </lineage>
</organism>
<dbReference type="InterPro" id="IPR009078">
    <property type="entry name" value="Ferritin-like_SF"/>
</dbReference>
<name>A0AAU0PYJ6_9CORY</name>
<evidence type="ECO:0000256" key="1">
    <source>
        <dbReference type="ARBA" id="ARBA00022434"/>
    </source>
</evidence>
<dbReference type="PANTHER" id="PTHR11431">
    <property type="entry name" value="FERRITIN"/>
    <property type="match status" value="1"/>
</dbReference>
<dbReference type="InterPro" id="IPR001519">
    <property type="entry name" value="Ferritin"/>
</dbReference>
<dbReference type="GeneID" id="92726293"/>
<dbReference type="GO" id="GO:0005829">
    <property type="term" value="C:cytosol"/>
    <property type="evidence" value="ECO:0007669"/>
    <property type="project" value="TreeGrafter"/>
</dbReference>
<dbReference type="Pfam" id="PF00210">
    <property type="entry name" value="Ferritin"/>
    <property type="match status" value="1"/>
</dbReference>
<evidence type="ECO:0000256" key="3">
    <source>
        <dbReference type="ARBA" id="ARBA00023002"/>
    </source>
</evidence>
<evidence type="ECO:0000256" key="4">
    <source>
        <dbReference type="ARBA" id="ARBA00023004"/>
    </source>
</evidence>
<dbReference type="PROSITE" id="PS50905">
    <property type="entry name" value="FERRITIN_LIKE"/>
    <property type="match status" value="1"/>
</dbReference>
<dbReference type="InterPro" id="IPR041719">
    <property type="entry name" value="Ferritin_prok"/>
</dbReference>
<evidence type="ECO:0000259" key="7">
    <source>
        <dbReference type="PROSITE" id="PS50905"/>
    </source>
</evidence>
<dbReference type="InterPro" id="IPR012347">
    <property type="entry name" value="Ferritin-like"/>
</dbReference>
<keyword evidence="1 6" id="KW-0409">Iron storage</keyword>
<reference evidence="8 9" key="1">
    <citation type="submission" date="2023-10" db="EMBL/GenBank/DDBJ databases">
        <title>complete genome sequence of Corynebacterium pseudokroppenstedtii P15-C1.</title>
        <authorList>
            <person name="Bruggemann H."/>
            <person name="Poehlein A."/>
        </authorList>
    </citation>
    <scope>NUCLEOTIDE SEQUENCE [LARGE SCALE GENOMIC DNA]</scope>
    <source>
        <strain evidence="8 9">P15_C1</strain>
    </source>
</reference>
<proteinExistence type="predicted"/>
<accession>A0AAU0PYJ6</accession>
<evidence type="ECO:0000313" key="8">
    <source>
        <dbReference type="EMBL" id="WPF24410.1"/>
    </source>
</evidence>
<evidence type="ECO:0000256" key="5">
    <source>
        <dbReference type="PIRSR" id="PIRSR601519-1"/>
    </source>
</evidence>
<dbReference type="GO" id="GO:0008198">
    <property type="term" value="F:ferrous iron binding"/>
    <property type="evidence" value="ECO:0007669"/>
    <property type="project" value="TreeGrafter"/>
</dbReference>
<keyword evidence="3" id="KW-0560">Oxidoreductase</keyword>
<dbReference type="Proteomes" id="UP001174314">
    <property type="component" value="Chromosome"/>
</dbReference>